<evidence type="ECO:0000256" key="2">
    <source>
        <dbReference type="SAM" id="Phobius"/>
    </source>
</evidence>
<feature type="transmembrane region" description="Helical" evidence="2">
    <location>
        <begin position="452"/>
        <end position="471"/>
    </location>
</feature>
<dbReference type="EMBL" id="UOEX01000284">
    <property type="protein sequence ID" value="VAW39516.1"/>
    <property type="molecule type" value="Genomic_DNA"/>
</dbReference>
<evidence type="ECO:0000313" key="3">
    <source>
        <dbReference type="EMBL" id="VAW39516.1"/>
    </source>
</evidence>
<keyword evidence="2" id="KW-1133">Transmembrane helix</keyword>
<proteinExistence type="predicted"/>
<feature type="compositionally biased region" description="Polar residues" evidence="1">
    <location>
        <begin position="327"/>
        <end position="337"/>
    </location>
</feature>
<gene>
    <name evidence="3" type="ORF">MNBD_DELTA03-246</name>
</gene>
<dbReference type="GO" id="GO:0004713">
    <property type="term" value="F:protein tyrosine kinase activity"/>
    <property type="evidence" value="ECO:0007669"/>
    <property type="project" value="TreeGrafter"/>
</dbReference>
<keyword evidence="2" id="KW-0472">Membrane</keyword>
<dbReference type="GO" id="GO:0005886">
    <property type="term" value="C:plasma membrane"/>
    <property type="evidence" value="ECO:0007669"/>
    <property type="project" value="TreeGrafter"/>
</dbReference>
<dbReference type="InterPro" id="IPR050445">
    <property type="entry name" value="Bact_polysacc_biosynth/exp"/>
</dbReference>
<feature type="region of interest" description="Disordered" evidence="1">
    <location>
        <begin position="316"/>
        <end position="337"/>
    </location>
</feature>
<dbReference type="PANTHER" id="PTHR32309:SF13">
    <property type="entry name" value="FERRIC ENTEROBACTIN TRANSPORT PROTEIN FEPE"/>
    <property type="match status" value="1"/>
</dbReference>
<dbReference type="AlphaFoldDB" id="A0A3B0W4H2"/>
<dbReference type="PANTHER" id="PTHR32309">
    <property type="entry name" value="TYROSINE-PROTEIN KINASE"/>
    <property type="match status" value="1"/>
</dbReference>
<accession>A0A3B0W4H2</accession>
<organism evidence="3">
    <name type="scientific">hydrothermal vent metagenome</name>
    <dbReference type="NCBI Taxonomy" id="652676"/>
    <lineage>
        <taxon>unclassified sequences</taxon>
        <taxon>metagenomes</taxon>
        <taxon>ecological metagenomes</taxon>
    </lineage>
</organism>
<feature type="transmembrane region" description="Helical" evidence="2">
    <location>
        <begin position="512"/>
        <end position="534"/>
    </location>
</feature>
<evidence type="ECO:0000256" key="1">
    <source>
        <dbReference type="SAM" id="MobiDB-lite"/>
    </source>
</evidence>
<name>A0A3B0W4H2_9ZZZZ</name>
<keyword evidence="2" id="KW-0812">Transmembrane</keyword>
<feature type="transmembrane region" description="Helical" evidence="2">
    <location>
        <begin position="21"/>
        <end position="39"/>
    </location>
</feature>
<sequence>MEQQQRQQTRKYVSLLLRRKKIIVSFVLLSLFGGLAFYLKSPKVYESTALLIYERAKINPGSMTPHVQTRTREMIATLTQQVTSRSSLEAIIKQFNLYPGARRKLPMEDVVDFMRSNNIIIKPEKGDVFEVTFQGQKPQQVMQVANALAAKFIEENLRYREERATETSAYASDEMKISQATLSKKEAAMRDYKLKYYNEMPQQFQSNMTRLNALQNQLQKNADSIQNLERTKVMIQEQITKRKDALNQLTMQAQQLGGTISPSDQALNADSPLASVINNINRSKAALSNLLLRYTSRHPEVKRLKKKLAELEKKKAELEKEMPPSATGKNGANQNSTDSILYSRDKQLSQLYLQLTEASFNIKLMRKNGKDIQKQIKQYQKWIAKTPVREAEWTALTRDYKQLYDHFQKLLVRNLEAESAQSLERRQKGSQFKIVDSAFYPGKPTKPDFRRIMFVALGLGLALGGGLALFLEMGDTSFRDAEDLENFLDLPVVCSLPLIVSEKEKKLSRLKAIGWFTFFLIGLAALTAVILHYYNNGRIIL</sequence>
<reference evidence="3" key="1">
    <citation type="submission" date="2018-06" db="EMBL/GenBank/DDBJ databases">
        <authorList>
            <person name="Zhirakovskaya E."/>
        </authorList>
    </citation>
    <scope>NUCLEOTIDE SEQUENCE</scope>
</reference>
<protein>
    <recommendedName>
        <fullName evidence="4">Polysaccharide chain length determinant N-terminal domain-containing protein</fullName>
    </recommendedName>
</protein>
<evidence type="ECO:0008006" key="4">
    <source>
        <dbReference type="Google" id="ProtNLM"/>
    </source>
</evidence>